<keyword evidence="2" id="KW-1185">Reference proteome</keyword>
<organism evidence="1 2">
    <name type="scientific">Vibrio ziniensis</name>
    <dbReference type="NCBI Taxonomy" id="2711221"/>
    <lineage>
        <taxon>Bacteria</taxon>
        <taxon>Pseudomonadati</taxon>
        <taxon>Pseudomonadota</taxon>
        <taxon>Gammaproteobacteria</taxon>
        <taxon>Vibrionales</taxon>
        <taxon>Vibrionaceae</taxon>
        <taxon>Vibrio</taxon>
    </lineage>
</organism>
<dbReference type="Pfam" id="PF13730">
    <property type="entry name" value="HTH_36"/>
    <property type="match status" value="1"/>
</dbReference>
<dbReference type="RefSeq" id="WP_165312527.1">
    <property type="nucleotide sequence ID" value="NZ_CP049331.1"/>
</dbReference>
<proteinExistence type="predicted"/>
<dbReference type="InterPro" id="IPR036388">
    <property type="entry name" value="WH-like_DNA-bd_sf"/>
</dbReference>
<reference evidence="1 2" key="1">
    <citation type="submission" date="2020-02" db="EMBL/GenBank/DDBJ databases">
        <title>A complete genome of a marine bacterium Vibrio sp. ZWAL4003 isolated from the mangrove sediment with the ability to degrade polysaccharides.</title>
        <authorList>
            <person name="Wu J."/>
            <person name="Qu W."/>
            <person name="Zeng R."/>
        </authorList>
    </citation>
    <scope>NUCLEOTIDE SEQUENCE [LARGE SCALE GENOMIC DNA]</scope>
    <source>
        <strain evidence="1 2">ZWAL4003</strain>
    </source>
</reference>
<sequence length="270" mass="31330">MSLQLISSFMAVKTGSPISKLLLLKLAHNADGHGICFPSCEYLALHCETSLRTVKSHLKILEQNGFLSRIQRFDKKGRQRSNLYQLRIPDNCHIEQDHSYTREGDKLALTESAHSAHIKDQIEKDLQEVCKSAPITPPQPHPQQQQPKQVVIYLPSQEGDWPIYQEFYQLLQQSYPSVNVLEQLNAMRAWLYVNQDKRKPVEQLGHFVNGWLRRKANAEQNRKSYLQQHSTHSGSIRAADRIIEEYRQSGHKHSIEDHIQNMLQQHKSRK</sequence>
<evidence type="ECO:0000313" key="2">
    <source>
        <dbReference type="Proteomes" id="UP000503003"/>
    </source>
</evidence>
<evidence type="ECO:0000313" key="1">
    <source>
        <dbReference type="EMBL" id="QIH42982.1"/>
    </source>
</evidence>
<dbReference type="EMBL" id="CP049331">
    <property type="protein sequence ID" value="QIH42982.1"/>
    <property type="molecule type" value="Genomic_DNA"/>
</dbReference>
<dbReference type="Proteomes" id="UP000503003">
    <property type="component" value="Chromosome 1"/>
</dbReference>
<gene>
    <name evidence="1" type="ORF">G5S32_13960</name>
</gene>
<accession>A0A6G7CLK4</accession>
<dbReference type="KEGG" id="vzi:G5S32_13960"/>
<dbReference type="AlphaFoldDB" id="A0A6G7CLK4"/>
<dbReference type="Gene3D" id="1.10.10.10">
    <property type="entry name" value="Winged helix-like DNA-binding domain superfamily/Winged helix DNA-binding domain"/>
    <property type="match status" value="1"/>
</dbReference>
<name>A0A6G7CLK4_9VIBR</name>
<protein>
    <submittedName>
        <fullName evidence="1">Helix-turn-helix domain-containing protein</fullName>
    </submittedName>
</protein>